<dbReference type="EMBL" id="CAMPGE010001221">
    <property type="protein sequence ID" value="CAI2359997.1"/>
    <property type="molecule type" value="Genomic_DNA"/>
</dbReference>
<evidence type="ECO:0000313" key="1">
    <source>
        <dbReference type="EMBL" id="CAI2359997.1"/>
    </source>
</evidence>
<organism evidence="1 2">
    <name type="scientific">Euplotes crassus</name>
    <dbReference type="NCBI Taxonomy" id="5936"/>
    <lineage>
        <taxon>Eukaryota</taxon>
        <taxon>Sar</taxon>
        <taxon>Alveolata</taxon>
        <taxon>Ciliophora</taxon>
        <taxon>Intramacronucleata</taxon>
        <taxon>Spirotrichea</taxon>
        <taxon>Hypotrichia</taxon>
        <taxon>Euplotida</taxon>
        <taxon>Euplotidae</taxon>
        <taxon>Moneuplotes</taxon>
    </lineage>
</organism>
<keyword evidence="2" id="KW-1185">Reference proteome</keyword>
<gene>
    <name evidence="1" type="ORF">ECRASSUSDP1_LOCUS1292</name>
</gene>
<dbReference type="Proteomes" id="UP001295684">
    <property type="component" value="Unassembled WGS sequence"/>
</dbReference>
<comment type="caution">
    <text evidence="1">The sequence shown here is derived from an EMBL/GenBank/DDBJ whole genome shotgun (WGS) entry which is preliminary data.</text>
</comment>
<protein>
    <submittedName>
        <fullName evidence="1">Uncharacterized protein</fullName>
    </submittedName>
</protein>
<evidence type="ECO:0000313" key="2">
    <source>
        <dbReference type="Proteomes" id="UP001295684"/>
    </source>
</evidence>
<sequence length="61" mass="7267">MRNCSGKLRKLSCEKREYINQTHKVSKKLEFSMMTIWTKISKRKSQKATLKFLKRSKTSLT</sequence>
<reference evidence="1" key="1">
    <citation type="submission" date="2023-07" db="EMBL/GenBank/DDBJ databases">
        <authorList>
            <consortium name="AG Swart"/>
            <person name="Singh M."/>
            <person name="Singh A."/>
            <person name="Seah K."/>
            <person name="Emmerich C."/>
        </authorList>
    </citation>
    <scope>NUCLEOTIDE SEQUENCE</scope>
    <source>
        <strain evidence="1">DP1</strain>
    </source>
</reference>
<dbReference type="AlphaFoldDB" id="A0AAD1U0L7"/>
<proteinExistence type="predicted"/>
<name>A0AAD1U0L7_EUPCR</name>
<accession>A0AAD1U0L7</accession>